<feature type="compositionally biased region" description="Gly residues" evidence="5">
    <location>
        <begin position="619"/>
        <end position="646"/>
    </location>
</feature>
<dbReference type="PROSITE" id="PS50016">
    <property type="entry name" value="ZF_PHD_2"/>
    <property type="match status" value="1"/>
</dbReference>
<keyword evidence="2 4" id="KW-0863">Zinc-finger</keyword>
<name>A0A1Y1IND1_KLENI</name>
<dbReference type="SMART" id="SM00249">
    <property type="entry name" value="PHD"/>
    <property type="match status" value="1"/>
</dbReference>
<keyword evidence="1" id="KW-0479">Metal-binding</keyword>
<feature type="region of interest" description="Disordered" evidence="5">
    <location>
        <begin position="715"/>
        <end position="771"/>
    </location>
</feature>
<feature type="compositionally biased region" description="Polar residues" evidence="5">
    <location>
        <begin position="203"/>
        <end position="214"/>
    </location>
</feature>
<feature type="compositionally biased region" description="Low complexity" evidence="5">
    <location>
        <begin position="161"/>
        <end position="171"/>
    </location>
</feature>
<dbReference type="SUPFAM" id="SSF57903">
    <property type="entry name" value="FYVE/PHD zinc finger"/>
    <property type="match status" value="1"/>
</dbReference>
<dbReference type="Gene3D" id="3.30.40.10">
    <property type="entry name" value="Zinc/RING finger domain, C3HC4 (zinc finger)"/>
    <property type="match status" value="1"/>
</dbReference>
<dbReference type="InterPro" id="IPR011011">
    <property type="entry name" value="Znf_FYVE_PHD"/>
</dbReference>
<dbReference type="InterPro" id="IPR001965">
    <property type="entry name" value="Znf_PHD"/>
</dbReference>
<evidence type="ECO:0000256" key="1">
    <source>
        <dbReference type="ARBA" id="ARBA00022723"/>
    </source>
</evidence>
<feature type="compositionally biased region" description="Low complexity" evidence="5">
    <location>
        <begin position="715"/>
        <end position="729"/>
    </location>
</feature>
<evidence type="ECO:0000256" key="5">
    <source>
        <dbReference type="SAM" id="MobiDB-lite"/>
    </source>
</evidence>
<dbReference type="EMBL" id="DF237493">
    <property type="protein sequence ID" value="GAQ89628.1"/>
    <property type="molecule type" value="Genomic_DNA"/>
</dbReference>
<dbReference type="Proteomes" id="UP000054558">
    <property type="component" value="Unassembled WGS sequence"/>
</dbReference>
<dbReference type="GO" id="GO:0008270">
    <property type="term" value="F:zinc ion binding"/>
    <property type="evidence" value="ECO:0007669"/>
    <property type="project" value="UniProtKB-KW"/>
</dbReference>
<feature type="compositionally biased region" description="Basic and acidic residues" evidence="5">
    <location>
        <begin position="42"/>
        <end position="54"/>
    </location>
</feature>
<reference evidence="7 8" key="1">
    <citation type="journal article" date="2014" name="Nat. Commun.">
        <title>Klebsormidium flaccidum genome reveals primary factors for plant terrestrial adaptation.</title>
        <authorList>
            <person name="Hori K."/>
            <person name="Maruyama F."/>
            <person name="Fujisawa T."/>
            <person name="Togashi T."/>
            <person name="Yamamoto N."/>
            <person name="Seo M."/>
            <person name="Sato S."/>
            <person name="Yamada T."/>
            <person name="Mori H."/>
            <person name="Tajima N."/>
            <person name="Moriyama T."/>
            <person name="Ikeuchi M."/>
            <person name="Watanabe M."/>
            <person name="Wada H."/>
            <person name="Kobayashi K."/>
            <person name="Saito M."/>
            <person name="Masuda T."/>
            <person name="Sasaki-Sekimoto Y."/>
            <person name="Mashiguchi K."/>
            <person name="Awai K."/>
            <person name="Shimojima M."/>
            <person name="Masuda S."/>
            <person name="Iwai M."/>
            <person name="Nobusawa T."/>
            <person name="Narise T."/>
            <person name="Kondo S."/>
            <person name="Saito H."/>
            <person name="Sato R."/>
            <person name="Murakawa M."/>
            <person name="Ihara Y."/>
            <person name="Oshima-Yamada Y."/>
            <person name="Ohtaka K."/>
            <person name="Satoh M."/>
            <person name="Sonobe K."/>
            <person name="Ishii M."/>
            <person name="Ohtani R."/>
            <person name="Kanamori-Sato M."/>
            <person name="Honoki R."/>
            <person name="Miyazaki D."/>
            <person name="Mochizuki H."/>
            <person name="Umetsu J."/>
            <person name="Higashi K."/>
            <person name="Shibata D."/>
            <person name="Kamiya Y."/>
            <person name="Sato N."/>
            <person name="Nakamura Y."/>
            <person name="Tabata S."/>
            <person name="Ida S."/>
            <person name="Kurokawa K."/>
            <person name="Ohta H."/>
        </authorList>
    </citation>
    <scope>NUCLEOTIDE SEQUENCE [LARGE SCALE GENOMIC DNA]</scope>
    <source>
        <strain evidence="7 8">NIES-2285</strain>
    </source>
</reference>
<feature type="compositionally biased region" description="Polar residues" evidence="5">
    <location>
        <begin position="70"/>
        <end position="82"/>
    </location>
</feature>
<feature type="domain" description="PHD-type" evidence="6">
    <location>
        <begin position="788"/>
        <end position="834"/>
    </location>
</feature>
<feature type="region of interest" description="Disordered" evidence="5">
    <location>
        <begin position="1"/>
        <end position="94"/>
    </location>
</feature>
<dbReference type="InterPro" id="IPR019787">
    <property type="entry name" value="Znf_PHD-finger"/>
</dbReference>
<dbReference type="InterPro" id="IPR013083">
    <property type="entry name" value="Znf_RING/FYVE/PHD"/>
</dbReference>
<dbReference type="STRING" id="105231.A0A1Y1IND1"/>
<feature type="compositionally biased region" description="Low complexity" evidence="5">
    <location>
        <begin position="238"/>
        <end position="253"/>
    </location>
</feature>
<keyword evidence="8" id="KW-1185">Reference proteome</keyword>
<proteinExistence type="predicted"/>
<evidence type="ECO:0000256" key="4">
    <source>
        <dbReference type="PROSITE-ProRule" id="PRU00146"/>
    </source>
</evidence>
<evidence type="ECO:0000313" key="7">
    <source>
        <dbReference type="EMBL" id="GAQ89628.1"/>
    </source>
</evidence>
<dbReference type="Pfam" id="PF00628">
    <property type="entry name" value="PHD"/>
    <property type="match status" value="1"/>
</dbReference>
<feature type="compositionally biased region" description="Pro residues" evidence="5">
    <location>
        <begin position="254"/>
        <end position="264"/>
    </location>
</feature>
<feature type="region of interest" description="Disordered" evidence="5">
    <location>
        <begin position="619"/>
        <end position="669"/>
    </location>
</feature>
<accession>A0A1Y1IND1</accession>
<feature type="compositionally biased region" description="Polar residues" evidence="5">
    <location>
        <begin position="172"/>
        <end position="183"/>
    </location>
</feature>
<gene>
    <name evidence="7" type="ORF">KFL_005440060</name>
</gene>
<organism evidence="7 8">
    <name type="scientific">Klebsormidium nitens</name>
    <name type="common">Green alga</name>
    <name type="synonym">Ulothrix nitens</name>
    <dbReference type="NCBI Taxonomy" id="105231"/>
    <lineage>
        <taxon>Eukaryota</taxon>
        <taxon>Viridiplantae</taxon>
        <taxon>Streptophyta</taxon>
        <taxon>Klebsormidiophyceae</taxon>
        <taxon>Klebsormidiales</taxon>
        <taxon>Klebsormidiaceae</taxon>
        <taxon>Klebsormidium</taxon>
    </lineage>
</organism>
<keyword evidence="3" id="KW-0862">Zinc</keyword>
<dbReference type="AlphaFoldDB" id="A0A1Y1IND1"/>
<feature type="region of interest" description="Disordered" evidence="5">
    <location>
        <begin position="118"/>
        <end position="283"/>
    </location>
</feature>
<evidence type="ECO:0000313" key="8">
    <source>
        <dbReference type="Proteomes" id="UP000054558"/>
    </source>
</evidence>
<feature type="region of interest" description="Disordered" evidence="5">
    <location>
        <begin position="564"/>
        <end position="583"/>
    </location>
</feature>
<feature type="compositionally biased region" description="Basic and acidic residues" evidence="5">
    <location>
        <begin position="649"/>
        <end position="669"/>
    </location>
</feature>
<dbReference type="PROSITE" id="PS01359">
    <property type="entry name" value="ZF_PHD_1"/>
    <property type="match status" value="1"/>
</dbReference>
<dbReference type="CDD" id="cd15568">
    <property type="entry name" value="PHD5_NSD"/>
    <property type="match status" value="1"/>
</dbReference>
<dbReference type="InterPro" id="IPR019786">
    <property type="entry name" value="Zinc_finger_PHD-type_CS"/>
</dbReference>
<evidence type="ECO:0000256" key="2">
    <source>
        <dbReference type="ARBA" id="ARBA00022771"/>
    </source>
</evidence>
<dbReference type="OrthoDB" id="115879at2759"/>
<sequence>MASAPQTRVEQVEPQRTGLKGDPQLATLKSDPVGKYDSSLGKGHDDFPQREKATHSLLSFGPNKGLEMSKGQSSGGLPQTLQEAPFMKSIQGGSNQEGLKRVGLAQDASVCAGRELEAKQHGDSIESGATGIVAPAAKREPLRSKRYVPPKQIDINNLGEPSPAGSSPSPSQTLKSPGPSQRSLADRSTAVLALPAALPPGSQAESQRQLPTPRQSKKHAVLTIPVPAPQVKKPPKPQAHNHTPNHAPNHTPRFPQPVNPPPSSRPHFPNKPEVAPPPVEKKKDARTLSVKIWMLEQLLKSDSVDAGAVGSLVQCDMSLVNGAPRLKKLYATWRIRELVRCGRVPATAEDFGLLDEILPADQDRTQNLLLNLKTEAVIQHLRVTDDRADRNWKLFSWALRLFFTDGGVSSVALQARRAELLAAEKARRKQVAAKALLARYPLEILLQQLRMVVEEAKSDEPTFLEQVFNDVSTQKYVPSSPAPLLTDLEAVAFAEADARENRQTDLRNGSGFSGREQGLVDVDELERKAGGKKGSKSAPLNGAFATRGILGGAAVHAPASRRNLAFKPGKHKPPSGPVEIVVPRPVGTPIRERWWEKQIRGPSGKFFAPAAKNARIENGFGGGAESGGEGRGKAKGGGGRMSGLGPGAERTRLERNGTEPNEARMKEQEWVKEAGKEWVGGPEEPGPKKKRILDVVIEGGGGEGGFALGGRADGAVVEGGSAEPESAGAAEERPRKTSRERKSKARWPDYEWWDGSGGASEGSAEGGESEEEENWAVLGEVDENDGHEGLCKVCGQPGTLLLCEGCPKVYHYKCAGLDEMPLEDKWWCPACEASQPLGGSADGYAGLGGLEWGSAEDGLAGGGDARPRPSGEEAAAAMLVMLGDGNGG</sequence>
<evidence type="ECO:0000259" key="6">
    <source>
        <dbReference type="PROSITE" id="PS50016"/>
    </source>
</evidence>
<protein>
    <recommendedName>
        <fullName evidence="6">PHD-type domain-containing protein</fullName>
    </recommendedName>
</protein>
<evidence type="ECO:0000256" key="3">
    <source>
        <dbReference type="ARBA" id="ARBA00022833"/>
    </source>
</evidence>